<dbReference type="NCBIfam" id="TIGR00390">
    <property type="entry name" value="hslU"/>
    <property type="match status" value="1"/>
</dbReference>
<dbReference type="PANTHER" id="PTHR48102:SF3">
    <property type="entry name" value="ATP-DEPENDENT PROTEASE ATPASE SUBUNIT HSLU"/>
    <property type="match status" value="1"/>
</dbReference>
<dbReference type="InterPro" id="IPR027417">
    <property type="entry name" value="P-loop_NTPase"/>
</dbReference>
<dbReference type="SUPFAM" id="SSF52540">
    <property type="entry name" value="P-loop containing nucleoside triphosphate hydrolases"/>
    <property type="match status" value="1"/>
</dbReference>
<dbReference type="Gene3D" id="3.40.50.300">
    <property type="entry name" value="P-loop containing nucleotide triphosphate hydrolases"/>
    <property type="match status" value="2"/>
</dbReference>
<organism evidence="8 9">
    <name type="scientific">Chloropicon primus</name>
    <dbReference type="NCBI Taxonomy" id="1764295"/>
    <lineage>
        <taxon>Eukaryota</taxon>
        <taxon>Viridiplantae</taxon>
        <taxon>Chlorophyta</taxon>
        <taxon>Chloropicophyceae</taxon>
        <taxon>Chloropicales</taxon>
        <taxon>Chloropicaceae</taxon>
        <taxon>Chloropicon</taxon>
    </lineage>
</organism>
<dbReference type="GO" id="GO:0016887">
    <property type="term" value="F:ATP hydrolysis activity"/>
    <property type="evidence" value="ECO:0007669"/>
    <property type="project" value="InterPro"/>
</dbReference>
<comment type="similarity">
    <text evidence="1">Belongs to the ClpX chaperone family. HslU subfamily.</text>
</comment>
<keyword evidence="2" id="KW-0547">Nucleotide-binding</keyword>
<dbReference type="SMART" id="SM00382">
    <property type="entry name" value="AAA"/>
    <property type="match status" value="1"/>
</dbReference>
<evidence type="ECO:0000256" key="5">
    <source>
        <dbReference type="SAM" id="MobiDB-lite"/>
    </source>
</evidence>
<dbReference type="Pfam" id="PF07724">
    <property type="entry name" value="AAA_2"/>
    <property type="match status" value="1"/>
</dbReference>
<dbReference type="EMBL" id="CP031051">
    <property type="protein sequence ID" value="QDZ25743.1"/>
    <property type="molecule type" value="Genomic_DNA"/>
</dbReference>
<sequence>MQYYCMSTTTTSDGGEEDGEDGGEIVVEVIGASEVDGDGSDLAEEVGETTASDEDDDAGHEGEEEEEEEKSMSEKLEMAANVAQAVLTPQHVCEMLDRHIVGQSDAKRSVAIALRNRWRRSRVKDKELRKEIAPKNILMIGPTGCGKTEIARRLATLADAPFVKVEATKFTEVGFHGRDVDEMVRELVEAAMVLTRNRWKKIKKEEVATNVEKKILQSLLGGEEDAQTRRAMTQFYRDGSIEDKEVTIEVPNNKKEGNFGNIFKSSMTPAIENMSDMIIKIDKVLGKDGKKPTETKTMKIGKARPLLEELEMDKLLNADNITKEAIKIAEEEGIIFIDEIDKIVTASDARSGTEASSEGVQQDLLPIVEGSLVNTKHGQVSTNHMLFIASGAFHSVKPSDMLAELQGRLPIRVELTGLTKEDLYRILTEPDNNMIVQQKALLATEDVELVITDDAVREIAHVASEVNRYVDNIGARRLHTVLERVLDEVSFDASEEGRKAREEGRECHIVIDKQDVQDKVGHLVQQTDLSRFIL</sequence>
<dbReference type="GO" id="GO:0009376">
    <property type="term" value="C:HslUV protease complex"/>
    <property type="evidence" value="ECO:0007669"/>
    <property type="project" value="InterPro"/>
</dbReference>
<protein>
    <submittedName>
        <fullName evidence="8">ATP-dependent protease HslVU</fullName>
    </submittedName>
</protein>
<dbReference type="SMART" id="SM01086">
    <property type="entry name" value="ClpB_D2-small"/>
    <property type="match status" value="1"/>
</dbReference>
<dbReference type="Pfam" id="PF00004">
    <property type="entry name" value="AAA"/>
    <property type="match status" value="1"/>
</dbReference>
<feature type="compositionally biased region" description="Polar residues" evidence="5">
    <location>
        <begin position="1"/>
        <end position="12"/>
    </location>
</feature>
<feature type="region of interest" description="Disordered" evidence="5">
    <location>
        <begin position="1"/>
        <end position="74"/>
    </location>
</feature>
<feature type="domain" description="Clp ATPase C-terminal" evidence="7">
    <location>
        <begin position="418"/>
        <end position="520"/>
    </location>
</feature>
<dbReference type="Proteomes" id="UP000316726">
    <property type="component" value="Chromosome 18"/>
</dbReference>
<dbReference type="GO" id="GO:0051603">
    <property type="term" value="P:proteolysis involved in protein catabolic process"/>
    <property type="evidence" value="ECO:0007669"/>
    <property type="project" value="TreeGrafter"/>
</dbReference>
<dbReference type="OrthoDB" id="1721884at2759"/>
<dbReference type="GO" id="GO:0005524">
    <property type="term" value="F:ATP binding"/>
    <property type="evidence" value="ECO:0007669"/>
    <property type="project" value="UniProtKB-KW"/>
</dbReference>
<evidence type="ECO:0000313" key="8">
    <source>
        <dbReference type="EMBL" id="QDZ25743.1"/>
    </source>
</evidence>
<gene>
    <name evidence="8" type="ORF">A3770_18p82610</name>
</gene>
<dbReference type="Pfam" id="PF10431">
    <property type="entry name" value="ClpB_D2-small"/>
    <property type="match status" value="1"/>
</dbReference>
<evidence type="ECO:0000256" key="4">
    <source>
        <dbReference type="ARBA" id="ARBA00023186"/>
    </source>
</evidence>
<feature type="domain" description="AAA+ ATPase" evidence="6">
    <location>
        <begin position="133"/>
        <end position="419"/>
    </location>
</feature>
<keyword evidence="8" id="KW-0645">Protease</keyword>
<evidence type="ECO:0000256" key="1">
    <source>
        <dbReference type="ARBA" id="ARBA00009771"/>
    </source>
</evidence>
<dbReference type="InterPro" id="IPR003959">
    <property type="entry name" value="ATPase_AAA_core"/>
</dbReference>
<keyword evidence="8" id="KW-0378">Hydrolase</keyword>
<evidence type="ECO:0000259" key="6">
    <source>
        <dbReference type="SMART" id="SM00382"/>
    </source>
</evidence>
<dbReference type="GO" id="GO:0008233">
    <property type="term" value="F:peptidase activity"/>
    <property type="evidence" value="ECO:0007669"/>
    <property type="project" value="UniProtKB-KW"/>
</dbReference>
<evidence type="ECO:0000313" key="9">
    <source>
        <dbReference type="Proteomes" id="UP000316726"/>
    </source>
</evidence>
<evidence type="ECO:0000256" key="3">
    <source>
        <dbReference type="ARBA" id="ARBA00022840"/>
    </source>
</evidence>
<reference evidence="8 9" key="1">
    <citation type="submission" date="2018-07" db="EMBL/GenBank/DDBJ databases">
        <title>The complete nuclear genome of the prasinophyte Chloropicon primus (CCMP1205).</title>
        <authorList>
            <person name="Pombert J.-F."/>
            <person name="Otis C."/>
            <person name="Turmel M."/>
            <person name="Lemieux C."/>
        </authorList>
    </citation>
    <scope>NUCLEOTIDE SEQUENCE [LARGE SCALE GENOMIC DNA]</scope>
    <source>
        <strain evidence="8 9">CCMP1205</strain>
    </source>
</reference>
<evidence type="ECO:0000259" key="7">
    <source>
        <dbReference type="SMART" id="SM01086"/>
    </source>
</evidence>
<keyword evidence="9" id="KW-1185">Reference proteome</keyword>
<name>A0A5B8MYU1_9CHLO</name>
<dbReference type="InterPro" id="IPR050052">
    <property type="entry name" value="ATP-dep_Clp_protease_ClpX"/>
</dbReference>
<feature type="compositionally biased region" description="Acidic residues" evidence="5">
    <location>
        <begin position="35"/>
        <end position="69"/>
    </location>
</feature>
<dbReference type="NCBIfam" id="NF003544">
    <property type="entry name" value="PRK05201.1"/>
    <property type="match status" value="1"/>
</dbReference>
<dbReference type="STRING" id="1764295.A0A5B8MYU1"/>
<dbReference type="InterPro" id="IPR003593">
    <property type="entry name" value="AAA+_ATPase"/>
</dbReference>
<proteinExistence type="inferred from homology"/>
<keyword evidence="3" id="KW-0067">ATP-binding</keyword>
<feature type="compositionally biased region" description="Acidic residues" evidence="5">
    <location>
        <begin position="14"/>
        <end position="23"/>
    </location>
</feature>
<dbReference type="Gene3D" id="1.10.8.60">
    <property type="match status" value="1"/>
</dbReference>
<dbReference type="PANTHER" id="PTHR48102">
    <property type="entry name" value="ATP-DEPENDENT CLP PROTEASE ATP-BINDING SUBUNIT CLPX-LIKE, MITOCHONDRIAL-RELATED"/>
    <property type="match status" value="1"/>
</dbReference>
<dbReference type="AlphaFoldDB" id="A0A5B8MYU1"/>
<keyword evidence="4" id="KW-0143">Chaperone</keyword>
<accession>A0A5B8MYU1</accession>
<evidence type="ECO:0000256" key="2">
    <source>
        <dbReference type="ARBA" id="ARBA00022741"/>
    </source>
</evidence>
<dbReference type="InterPro" id="IPR004491">
    <property type="entry name" value="HslU"/>
</dbReference>
<dbReference type="InterPro" id="IPR019489">
    <property type="entry name" value="Clp_ATPase_C"/>
</dbReference>